<keyword evidence="4" id="KW-1185">Reference proteome</keyword>
<dbReference type="AlphaFoldDB" id="A0A2S0P9Y3"/>
<dbReference type="InterPro" id="IPR001296">
    <property type="entry name" value="Glyco_trans_1"/>
</dbReference>
<dbReference type="SUPFAM" id="SSF53756">
    <property type="entry name" value="UDP-Glycosyltransferase/glycogen phosphorylase"/>
    <property type="match status" value="1"/>
</dbReference>
<feature type="domain" description="Glycosyl transferase family 1" evidence="1">
    <location>
        <begin position="170"/>
        <end position="321"/>
    </location>
</feature>
<dbReference type="Gene3D" id="3.40.50.2000">
    <property type="entry name" value="Glycogen Phosphorylase B"/>
    <property type="match status" value="2"/>
</dbReference>
<sequence length="352" mass="38231">MKILELDFERGWRGGERQTLLSSLAFRDAGHEVDLLCRDGETLATRAGSEGLTVHGCRRPLDIVRFLIRHGRNYDILHAQTGHALTWLAATRWAHRRPIVMSRRVAFALHGTFTAWKYRQADAVVAISQACADSVRRLGIDDVHIIPSAVLPIVPDPERVRDCAAAWRLDGRKVVATTAALAEDKDPFTLIDAAAELLGRRDDVVFLHLGHGALLDAARARVAGLGLQDRYLLPGHQPQVEALFPLFDVFVMSSREEGLGSSVLDAFQARVPVASTDAGGLKELLAEGRGLLSPVGDSHALATHIDTLLAAGPATAAMVDAACRYVRANHEVGIMAGRYLTLFQTLATSLHS</sequence>
<dbReference type="Pfam" id="PF13439">
    <property type="entry name" value="Glyco_transf_4"/>
    <property type="match status" value="1"/>
</dbReference>
<evidence type="ECO:0000259" key="1">
    <source>
        <dbReference type="Pfam" id="PF00534"/>
    </source>
</evidence>
<protein>
    <submittedName>
        <fullName evidence="3">Glycosyltransferase family 1 protein</fullName>
    </submittedName>
</protein>
<feature type="domain" description="Glycosyltransferase subfamily 4-like N-terminal" evidence="2">
    <location>
        <begin position="13"/>
        <end position="150"/>
    </location>
</feature>
<evidence type="ECO:0000259" key="2">
    <source>
        <dbReference type="Pfam" id="PF13439"/>
    </source>
</evidence>
<dbReference type="PANTHER" id="PTHR12526">
    <property type="entry name" value="GLYCOSYLTRANSFERASE"/>
    <property type="match status" value="1"/>
</dbReference>
<dbReference type="InterPro" id="IPR028098">
    <property type="entry name" value="Glyco_trans_4-like_N"/>
</dbReference>
<keyword evidence="3" id="KW-0808">Transferase</keyword>
<proteinExistence type="predicted"/>
<reference evidence="3 4" key="1">
    <citation type="submission" date="2018-04" db="EMBL/GenBank/DDBJ databases">
        <title>Denitrifier Microvirgula.</title>
        <authorList>
            <person name="Anderson E."/>
            <person name="Jang J."/>
            <person name="Ishii S."/>
        </authorList>
    </citation>
    <scope>NUCLEOTIDE SEQUENCE [LARGE SCALE GENOMIC DNA]</scope>
    <source>
        <strain evidence="3 4">BE2.4</strain>
    </source>
</reference>
<organism evidence="3 4">
    <name type="scientific">Microvirgula aerodenitrificans</name>
    <dbReference type="NCBI Taxonomy" id="57480"/>
    <lineage>
        <taxon>Bacteria</taxon>
        <taxon>Pseudomonadati</taxon>
        <taxon>Pseudomonadota</taxon>
        <taxon>Betaproteobacteria</taxon>
        <taxon>Neisseriales</taxon>
        <taxon>Aquaspirillaceae</taxon>
        <taxon>Microvirgula</taxon>
    </lineage>
</organism>
<dbReference type="EMBL" id="CP028519">
    <property type="protein sequence ID" value="AVY94145.1"/>
    <property type="molecule type" value="Genomic_DNA"/>
</dbReference>
<name>A0A2S0P9Y3_9NEIS</name>
<dbReference type="STRING" id="1122240.GCA_000620105_03413"/>
<dbReference type="CDD" id="cd03811">
    <property type="entry name" value="GT4_GT28_WabH-like"/>
    <property type="match status" value="1"/>
</dbReference>
<dbReference type="RefSeq" id="WP_028500233.1">
    <property type="nucleotide sequence ID" value="NZ_CP028519.1"/>
</dbReference>
<dbReference type="GO" id="GO:0016757">
    <property type="term" value="F:glycosyltransferase activity"/>
    <property type="evidence" value="ECO:0007669"/>
    <property type="project" value="InterPro"/>
</dbReference>
<dbReference type="OrthoDB" id="9795746at2"/>
<dbReference type="Proteomes" id="UP000244173">
    <property type="component" value="Chromosome"/>
</dbReference>
<evidence type="ECO:0000313" key="4">
    <source>
        <dbReference type="Proteomes" id="UP000244173"/>
    </source>
</evidence>
<accession>A0A2S0P9Y3</accession>
<gene>
    <name evidence="3" type="ORF">DAI18_08880</name>
</gene>
<evidence type="ECO:0000313" key="3">
    <source>
        <dbReference type="EMBL" id="AVY94145.1"/>
    </source>
</evidence>
<dbReference type="Pfam" id="PF00534">
    <property type="entry name" value="Glycos_transf_1"/>
    <property type="match status" value="1"/>
</dbReference>
<dbReference type="KEGG" id="maer:DAI18_08880"/>